<dbReference type="STRING" id="576118.SAMN05216216_11511"/>
<evidence type="ECO:0000313" key="1">
    <source>
        <dbReference type="EMBL" id="SDK94970.1"/>
    </source>
</evidence>
<reference evidence="2" key="1">
    <citation type="submission" date="2016-10" db="EMBL/GenBank/DDBJ databases">
        <authorList>
            <person name="Varghese N."/>
            <person name="Submissions S."/>
        </authorList>
    </citation>
    <scope>NUCLEOTIDE SEQUENCE [LARGE SCALE GENOMIC DNA]</scope>
    <source>
        <strain evidence="2">CGMCC 1.8895</strain>
    </source>
</reference>
<dbReference type="EMBL" id="FNFY01000015">
    <property type="protein sequence ID" value="SDK94970.1"/>
    <property type="molecule type" value="Genomic_DNA"/>
</dbReference>
<dbReference type="AlphaFoldDB" id="A0A1G9G2X0"/>
<protein>
    <submittedName>
        <fullName evidence="1">Uncharacterized protein</fullName>
    </submittedName>
</protein>
<keyword evidence="2" id="KW-1185">Reference proteome</keyword>
<dbReference type="Proteomes" id="UP000199008">
    <property type="component" value="Unassembled WGS sequence"/>
</dbReference>
<accession>A0A1G9G2X0</accession>
<gene>
    <name evidence="1" type="ORF">SAMN05216216_11511</name>
</gene>
<evidence type="ECO:0000313" key="2">
    <source>
        <dbReference type="Proteomes" id="UP000199008"/>
    </source>
</evidence>
<proteinExistence type="predicted"/>
<sequence>MNNKKFLTVLMQRGQGRSMSVHDFGKPAGVY</sequence>
<name>A0A1G9G2X0_9BACL</name>
<organism evidence="1 2">
    <name type="scientific">Lacicoccus qingdaonensis</name>
    <dbReference type="NCBI Taxonomy" id="576118"/>
    <lineage>
        <taxon>Bacteria</taxon>
        <taxon>Bacillati</taxon>
        <taxon>Bacillota</taxon>
        <taxon>Bacilli</taxon>
        <taxon>Bacillales</taxon>
        <taxon>Salinicoccaceae</taxon>
        <taxon>Lacicoccus</taxon>
    </lineage>
</organism>